<keyword evidence="1" id="KW-0472">Membrane</keyword>
<accession>A0A517IAS1</accession>
<dbReference type="Proteomes" id="UP000317713">
    <property type="component" value="Chromosome"/>
</dbReference>
<protein>
    <submittedName>
        <fullName evidence="2">Uncharacterized protein</fullName>
    </submittedName>
</protein>
<keyword evidence="1" id="KW-0812">Transmembrane</keyword>
<dbReference type="RefSeq" id="WP_144617569.1">
    <property type="nucleotide sequence ID" value="NZ_CP042161.1"/>
</dbReference>
<dbReference type="EMBL" id="CP042161">
    <property type="protein sequence ID" value="QDS35974.1"/>
    <property type="molecule type" value="Genomic_DNA"/>
</dbReference>
<reference evidence="2 3" key="1">
    <citation type="submission" date="2019-07" db="EMBL/GenBank/DDBJ databases">
        <title>Characterization of Brevibacillus brevis HK544, as a potential biocontrol agent.</title>
        <authorList>
            <person name="Kim H."/>
        </authorList>
    </citation>
    <scope>NUCLEOTIDE SEQUENCE [LARGE SCALE GENOMIC DNA]</scope>
    <source>
        <strain evidence="2 3">HK544</strain>
    </source>
</reference>
<gene>
    <name evidence="2" type="ORF">FPS98_19270</name>
</gene>
<sequence>MPSRDEQIILEELNQFPEQILSRERSQAILEGVREKGGRLQKVNKRRVYYGWMAKGLITCGLLLGFFWMKPFSAPAESTSSAALTPEEQTYFAAAQKAVQDASGIQKTFPFAEIEKSADAYYVRANDRETREAIVSFKPGTTEVLYVSASFSINELPKPYHKYVETAREAFKDTKQQVTFQSTHFFKNEKEANFSFGTEDRQYVQVDLPTNKVSDFTLYYNLEDVDQKIISIAQKALMRLSNEKNLSFTQAKKQTRSYESEEIWLLSNEQKKYEVIIGAKTGQVYLVNHATDDYNIKALNEVIPVTKQLIQDIFGIDISGYTAYGGRDWSGYVLRSPGKPSFFIQLADVDIGSIYRIEIEFEKSK</sequence>
<evidence type="ECO:0000313" key="3">
    <source>
        <dbReference type="Proteomes" id="UP000317713"/>
    </source>
</evidence>
<name>A0A517IAS1_BREBE</name>
<keyword evidence="1" id="KW-1133">Transmembrane helix</keyword>
<feature type="transmembrane region" description="Helical" evidence="1">
    <location>
        <begin position="49"/>
        <end position="69"/>
    </location>
</feature>
<organism evidence="2 3">
    <name type="scientific">Brevibacillus brevis</name>
    <name type="common">Bacillus brevis</name>
    <dbReference type="NCBI Taxonomy" id="1393"/>
    <lineage>
        <taxon>Bacteria</taxon>
        <taxon>Bacillati</taxon>
        <taxon>Bacillota</taxon>
        <taxon>Bacilli</taxon>
        <taxon>Bacillales</taxon>
        <taxon>Paenibacillaceae</taxon>
        <taxon>Brevibacillus</taxon>
    </lineage>
</organism>
<proteinExistence type="predicted"/>
<evidence type="ECO:0000313" key="2">
    <source>
        <dbReference type="EMBL" id="QDS35974.1"/>
    </source>
</evidence>
<evidence type="ECO:0000256" key="1">
    <source>
        <dbReference type="SAM" id="Phobius"/>
    </source>
</evidence>
<dbReference type="AlphaFoldDB" id="A0A517IAS1"/>